<keyword evidence="5" id="KW-0479">Metal-binding</keyword>
<evidence type="ECO:0000256" key="2">
    <source>
        <dbReference type="ARBA" id="ARBA00005300"/>
    </source>
</evidence>
<evidence type="ECO:0000259" key="8">
    <source>
        <dbReference type="PROSITE" id="PS50879"/>
    </source>
</evidence>
<keyword evidence="7" id="KW-0378">Hydrolase</keyword>
<evidence type="ECO:0000256" key="1">
    <source>
        <dbReference type="ARBA" id="ARBA00000077"/>
    </source>
</evidence>
<dbReference type="InterPro" id="IPR002156">
    <property type="entry name" value="RNaseH_domain"/>
</dbReference>
<evidence type="ECO:0000256" key="7">
    <source>
        <dbReference type="ARBA" id="ARBA00022801"/>
    </source>
</evidence>
<dbReference type="PANTHER" id="PTHR10642">
    <property type="entry name" value="RIBONUCLEASE H1"/>
    <property type="match status" value="1"/>
</dbReference>
<dbReference type="Pfam" id="PF00075">
    <property type="entry name" value="RNase_H"/>
    <property type="match status" value="1"/>
</dbReference>
<dbReference type="EMBL" id="AVOT02114212">
    <property type="protein sequence ID" value="MBW0583088.1"/>
    <property type="molecule type" value="Genomic_DNA"/>
</dbReference>
<dbReference type="OrthoDB" id="3230070at2759"/>
<dbReference type="GO" id="GO:0046872">
    <property type="term" value="F:metal ion binding"/>
    <property type="evidence" value="ECO:0007669"/>
    <property type="project" value="UniProtKB-KW"/>
</dbReference>
<proteinExistence type="inferred from homology"/>
<comment type="similarity">
    <text evidence="2">Belongs to the RNase H family.</text>
</comment>
<dbReference type="PANTHER" id="PTHR10642:SF26">
    <property type="entry name" value="RIBONUCLEASE H1"/>
    <property type="match status" value="1"/>
</dbReference>
<keyword evidence="4" id="KW-0540">Nuclease</keyword>
<gene>
    <name evidence="9" type="ORF">O181_122803</name>
</gene>
<keyword evidence="10" id="KW-1185">Reference proteome</keyword>
<feature type="domain" description="RNase H type-1" evidence="8">
    <location>
        <begin position="57"/>
        <end position="200"/>
    </location>
</feature>
<dbReference type="Gene3D" id="3.30.420.10">
    <property type="entry name" value="Ribonuclease H-like superfamily/Ribonuclease H"/>
    <property type="match status" value="1"/>
</dbReference>
<evidence type="ECO:0000256" key="6">
    <source>
        <dbReference type="ARBA" id="ARBA00022759"/>
    </source>
</evidence>
<dbReference type="EC" id="3.1.26.4" evidence="3"/>
<reference evidence="9" key="1">
    <citation type="submission" date="2021-03" db="EMBL/GenBank/DDBJ databases">
        <title>Draft genome sequence of rust myrtle Austropuccinia psidii MF-1, a brazilian biotype.</title>
        <authorList>
            <person name="Quecine M.C."/>
            <person name="Pachon D.M.R."/>
            <person name="Bonatelli M.L."/>
            <person name="Correr F.H."/>
            <person name="Franceschini L.M."/>
            <person name="Leite T.F."/>
            <person name="Margarido G.R.A."/>
            <person name="Almeida C.A."/>
            <person name="Ferrarezi J.A."/>
            <person name="Labate C.A."/>
        </authorList>
    </citation>
    <scope>NUCLEOTIDE SEQUENCE</scope>
    <source>
        <strain evidence="9">MF-1</strain>
    </source>
</reference>
<keyword evidence="6" id="KW-0255">Endonuclease</keyword>
<evidence type="ECO:0000313" key="10">
    <source>
        <dbReference type="Proteomes" id="UP000765509"/>
    </source>
</evidence>
<organism evidence="9 10">
    <name type="scientific">Austropuccinia psidii MF-1</name>
    <dbReference type="NCBI Taxonomy" id="1389203"/>
    <lineage>
        <taxon>Eukaryota</taxon>
        <taxon>Fungi</taxon>
        <taxon>Dikarya</taxon>
        <taxon>Basidiomycota</taxon>
        <taxon>Pucciniomycotina</taxon>
        <taxon>Pucciniomycetes</taxon>
        <taxon>Pucciniales</taxon>
        <taxon>Sphaerophragmiaceae</taxon>
        <taxon>Austropuccinia</taxon>
    </lineage>
</organism>
<dbReference type="CDD" id="cd09276">
    <property type="entry name" value="Rnase_HI_RT_non_LTR"/>
    <property type="match status" value="1"/>
</dbReference>
<dbReference type="AlphaFoldDB" id="A0A9Q3KKJ9"/>
<feature type="non-terminal residue" evidence="9">
    <location>
        <position position="352"/>
    </location>
</feature>
<dbReference type="GO" id="GO:0003676">
    <property type="term" value="F:nucleic acid binding"/>
    <property type="evidence" value="ECO:0007669"/>
    <property type="project" value="InterPro"/>
</dbReference>
<protein>
    <recommendedName>
        <fullName evidence="3">ribonuclease H</fullName>
        <ecNumber evidence="3">3.1.26.4</ecNumber>
    </recommendedName>
</protein>
<name>A0A9Q3KKJ9_9BASI</name>
<dbReference type="InterPro" id="IPR036397">
    <property type="entry name" value="RNaseH_sf"/>
</dbReference>
<evidence type="ECO:0000256" key="3">
    <source>
        <dbReference type="ARBA" id="ARBA00012180"/>
    </source>
</evidence>
<dbReference type="GO" id="GO:0043137">
    <property type="term" value="P:DNA replication, removal of RNA primer"/>
    <property type="evidence" value="ECO:0007669"/>
    <property type="project" value="TreeGrafter"/>
</dbReference>
<comment type="catalytic activity">
    <reaction evidence="1">
        <text>Endonucleolytic cleavage to 5'-phosphomonoester.</text>
        <dbReference type="EC" id="3.1.26.4"/>
    </reaction>
</comment>
<dbReference type="InterPro" id="IPR012337">
    <property type="entry name" value="RNaseH-like_sf"/>
</dbReference>
<dbReference type="PROSITE" id="PS50879">
    <property type="entry name" value="RNASE_H_1"/>
    <property type="match status" value="1"/>
</dbReference>
<dbReference type="InterPro" id="IPR050092">
    <property type="entry name" value="RNase_H"/>
</dbReference>
<dbReference type="SUPFAM" id="SSF53098">
    <property type="entry name" value="Ribonuclease H-like"/>
    <property type="match status" value="1"/>
</dbReference>
<dbReference type="GO" id="GO:0004523">
    <property type="term" value="F:RNA-DNA hybrid ribonuclease activity"/>
    <property type="evidence" value="ECO:0007669"/>
    <property type="project" value="UniProtKB-EC"/>
</dbReference>
<dbReference type="Proteomes" id="UP000765509">
    <property type="component" value="Unassembled WGS sequence"/>
</dbReference>
<evidence type="ECO:0000313" key="9">
    <source>
        <dbReference type="EMBL" id="MBW0583088.1"/>
    </source>
</evidence>
<accession>A0A9Q3KKJ9</accession>
<evidence type="ECO:0000256" key="4">
    <source>
        <dbReference type="ARBA" id="ARBA00022722"/>
    </source>
</evidence>
<evidence type="ECO:0000256" key="5">
    <source>
        <dbReference type="ARBA" id="ARBA00022723"/>
    </source>
</evidence>
<sequence length="352" mass="40574">MHKLLEQDNLTNMLSTQLEEINTYTVPPWNIPLELFNIKNRKDQAKAAVLETLDKEGPKTLAIFTDGSDIPNRGKGAAAIILNNNMVIKRHIPKEAQISNYETEIIGLSLAVEAAKREIYRHREAGEDIKKIFIFCDNQGALRRVLDPTIAASAQYLYLKAHQEYKTLINLVPTYLWWCPGHSGIEGNDKADKAAKEAAADITTKKQQVKQSLSKIMQKIKTNKMIYSGEEKNRIKFKTNPKILAKELNKLEKAQTSIIYQLRSAHSTLNDHLFRIKIRNNSLCEKCQKSETVSHFLTFCKRYKAQRKRMKVDLKIEKIIYNENNLSRLLDVPLAIPHIIRYIESSNRFDYY</sequence>
<comment type="caution">
    <text evidence="9">The sequence shown here is derived from an EMBL/GenBank/DDBJ whole genome shotgun (WGS) entry which is preliminary data.</text>
</comment>